<keyword evidence="3" id="KW-1185">Reference proteome</keyword>
<reference evidence="4" key="1">
    <citation type="submission" date="2016-06" db="UniProtKB">
        <authorList>
            <consortium name="WormBaseParasite"/>
        </authorList>
    </citation>
    <scope>IDENTIFICATION</scope>
</reference>
<dbReference type="Proteomes" id="UP000267606">
    <property type="component" value="Unassembled WGS sequence"/>
</dbReference>
<name>A0A183HHE5_9BILA</name>
<proteinExistence type="predicted"/>
<sequence>MAVAEVDALSGFRFDGDQLSGLMDIGDLQRAELDKEDTRMNLYFNPIGSTPVCLSLYSDMVYQISEQKPAQVVLFDYYDPEQQTEEPSELNAGIHSKRGAAATLNHIPAKLHVIITFALQILLSRL</sequence>
<reference evidence="2 3" key="2">
    <citation type="submission" date="2018-11" db="EMBL/GenBank/DDBJ databases">
        <authorList>
            <consortium name="Pathogen Informatics"/>
        </authorList>
    </citation>
    <scope>NUCLEOTIDE SEQUENCE [LARGE SCALE GENOMIC DNA]</scope>
</reference>
<dbReference type="InterPro" id="IPR036595">
    <property type="entry name" value="A-macroglobulin_rcpt-bd_sf"/>
</dbReference>
<dbReference type="EMBL" id="UZAJ01006867">
    <property type="protein sequence ID" value="VDO48389.1"/>
    <property type="molecule type" value="Genomic_DNA"/>
</dbReference>
<evidence type="ECO:0000313" key="4">
    <source>
        <dbReference type="WBParaSite" id="OFLC_0000690601-mRNA-1"/>
    </source>
</evidence>
<evidence type="ECO:0000313" key="3">
    <source>
        <dbReference type="Proteomes" id="UP000267606"/>
    </source>
</evidence>
<dbReference type="GO" id="GO:0005576">
    <property type="term" value="C:extracellular region"/>
    <property type="evidence" value="ECO:0007669"/>
    <property type="project" value="InterPro"/>
</dbReference>
<dbReference type="InterPro" id="IPR009048">
    <property type="entry name" value="A-macroglobulin_rcpt-bd"/>
</dbReference>
<dbReference type="SMART" id="SM01361">
    <property type="entry name" value="A2M_recep"/>
    <property type="match status" value="1"/>
</dbReference>
<dbReference type="Gene3D" id="2.60.40.690">
    <property type="entry name" value="Alpha-macroglobulin, receptor-binding domain"/>
    <property type="match status" value="1"/>
</dbReference>
<accession>A0A183HHE5</accession>
<dbReference type="AlphaFoldDB" id="A0A183HHE5"/>
<evidence type="ECO:0000259" key="1">
    <source>
        <dbReference type="SMART" id="SM01361"/>
    </source>
</evidence>
<dbReference type="STRING" id="387005.A0A183HHE5"/>
<gene>
    <name evidence="2" type="ORF">OFLC_LOCUS6909</name>
</gene>
<dbReference type="Pfam" id="PF07677">
    <property type="entry name" value="A2M_recep"/>
    <property type="match status" value="1"/>
</dbReference>
<organism evidence="4">
    <name type="scientific">Onchocerca flexuosa</name>
    <dbReference type="NCBI Taxonomy" id="387005"/>
    <lineage>
        <taxon>Eukaryota</taxon>
        <taxon>Metazoa</taxon>
        <taxon>Ecdysozoa</taxon>
        <taxon>Nematoda</taxon>
        <taxon>Chromadorea</taxon>
        <taxon>Rhabditida</taxon>
        <taxon>Spirurina</taxon>
        <taxon>Spiruromorpha</taxon>
        <taxon>Filarioidea</taxon>
        <taxon>Onchocercidae</taxon>
        <taxon>Onchocerca</taxon>
    </lineage>
</organism>
<protein>
    <submittedName>
        <fullName evidence="4">A2M_recep domain-containing protein</fullName>
    </submittedName>
</protein>
<dbReference type="WBParaSite" id="OFLC_0000690601-mRNA-1">
    <property type="protein sequence ID" value="OFLC_0000690601-mRNA-1"/>
    <property type="gene ID" value="OFLC_0000690601"/>
</dbReference>
<feature type="domain" description="Alpha-macroglobulin receptor-binding" evidence="1">
    <location>
        <begin position="1"/>
        <end position="88"/>
    </location>
</feature>
<dbReference type="SUPFAM" id="SSF49410">
    <property type="entry name" value="Alpha-macroglobulin receptor domain"/>
    <property type="match status" value="1"/>
</dbReference>
<evidence type="ECO:0000313" key="2">
    <source>
        <dbReference type="EMBL" id="VDO48389.1"/>
    </source>
</evidence>